<sequence length="87" mass="9938">MTMPIHFDWQQEPLKPLPCFGPLLTMGTLTMARIQITFSNGIGFPLRMERKLFIAQMSCQSGVGTEETKIERRAAILFLLLANRRNI</sequence>
<proteinExistence type="predicted"/>
<reference evidence="1" key="1">
    <citation type="submission" date="2022-07" db="EMBL/GenBank/DDBJ databases">
        <title>Complete genome of MD9.</title>
        <authorList>
            <person name="Cao G."/>
        </authorList>
    </citation>
    <scope>NUCLEOTIDE SEQUENCE</scope>
    <source>
        <strain evidence="1">MD9</strain>
        <plasmid evidence="1">pMD9A</plasmid>
    </source>
</reference>
<keyword evidence="1" id="KW-0614">Plasmid</keyword>
<dbReference type="Proteomes" id="UP001058744">
    <property type="component" value="Plasmid pMD9A"/>
</dbReference>
<organism evidence="1 2">
    <name type="scientific">Pseudomonas asiatica</name>
    <dbReference type="NCBI Taxonomy" id="2219225"/>
    <lineage>
        <taxon>Bacteria</taxon>
        <taxon>Pseudomonadati</taxon>
        <taxon>Pseudomonadota</taxon>
        <taxon>Gammaproteobacteria</taxon>
        <taxon>Pseudomonadales</taxon>
        <taxon>Pseudomonadaceae</taxon>
        <taxon>Pseudomonas</taxon>
    </lineage>
</organism>
<name>A0AAJ5LP93_9PSED</name>
<dbReference type="RefSeq" id="WP_256382189.1">
    <property type="nucleotide sequence ID" value="NZ_CP101701.1"/>
</dbReference>
<geneLocation type="plasmid" evidence="1 2">
    <name>pMD9A</name>
</geneLocation>
<accession>A0AAJ5LP93</accession>
<dbReference type="AlphaFoldDB" id="A0AAJ5LP93"/>
<evidence type="ECO:0000313" key="2">
    <source>
        <dbReference type="Proteomes" id="UP001058744"/>
    </source>
</evidence>
<protein>
    <submittedName>
        <fullName evidence="1">Uncharacterized protein</fullName>
    </submittedName>
</protein>
<gene>
    <name evidence="1" type="ORF">NOV18_30205</name>
</gene>
<evidence type="ECO:0000313" key="1">
    <source>
        <dbReference type="EMBL" id="UUC21988.1"/>
    </source>
</evidence>
<dbReference type="EMBL" id="CP101701">
    <property type="protein sequence ID" value="UUC21988.1"/>
    <property type="molecule type" value="Genomic_DNA"/>
</dbReference>